<gene>
    <name evidence="3" type="ORF">F5984_07095</name>
</gene>
<comment type="caution">
    <text evidence="3">The sequence shown here is derived from an EMBL/GenBank/DDBJ whole genome shotgun (WGS) entry which is preliminary data.</text>
</comment>
<feature type="chain" id="PRO_5029486572" evidence="1">
    <location>
        <begin position="23"/>
        <end position="231"/>
    </location>
</feature>
<name>A0A7J5U2X0_9BACT</name>
<keyword evidence="1" id="KW-0732">Signal</keyword>
<reference evidence="3 4" key="1">
    <citation type="submission" date="2019-10" db="EMBL/GenBank/DDBJ databases">
        <title>Rudanella paleaurantiibacter sp. nov., isolated from sludge.</title>
        <authorList>
            <person name="Xu S.Q."/>
        </authorList>
    </citation>
    <scope>NUCLEOTIDE SEQUENCE [LARGE SCALE GENOMIC DNA]</scope>
    <source>
        <strain evidence="3 4">HX-22-17</strain>
    </source>
</reference>
<evidence type="ECO:0000256" key="1">
    <source>
        <dbReference type="SAM" id="SignalP"/>
    </source>
</evidence>
<evidence type="ECO:0000313" key="3">
    <source>
        <dbReference type="EMBL" id="KAB7731978.1"/>
    </source>
</evidence>
<feature type="domain" description="Outer membrane protein beta-barrel" evidence="2">
    <location>
        <begin position="21"/>
        <end position="202"/>
    </location>
</feature>
<dbReference type="InterPro" id="IPR025665">
    <property type="entry name" value="Beta-barrel_OMP_2"/>
</dbReference>
<keyword evidence="4" id="KW-1185">Reference proteome</keyword>
<dbReference type="RefSeq" id="WP_152123554.1">
    <property type="nucleotide sequence ID" value="NZ_WELI01000002.1"/>
</dbReference>
<accession>A0A7J5U2X0</accession>
<dbReference type="AlphaFoldDB" id="A0A7J5U2X0"/>
<feature type="signal peptide" evidence="1">
    <location>
        <begin position="1"/>
        <end position="22"/>
    </location>
</feature>
<dbReference type="Pfam" id="PF13568">
    <property type="entry name" value="OMP_b-brl_2"/>
    <property type="match status" value="1"/>
</dbReference>
<evidence type="ECO:0000313" key="4">
    <source>
        <dbReference type="Proteomes" id="UP000488299"/>
    </source>
</evidence>
<evidence type="ECO:0000259" key="2">
    <source>
        <dbReference type="Pfam" id="PF13568"/>
    </source>
</evidence>
<proteinExistence type="predicted"/>
<dbReference type="Proteomes" id="UP000488299">
    <property type="component" value="Unassembled WGS sequence"/>
</dbReference>
<organism evidence="3 4">
    <name type="scientific">Rudanella paleaurantiibacter</name>
    <dbReference type="NCBI Taxonomy" id="2614655"/>
    <lineage>
        <taxon>Bacteria</taxon>
        <taxon>Pseudomonadati</taxon>
        <taxon>Bacteroidota</taxon>
        <taxon>Cytophagia</taxon>
        <taxon>Cytophagales</taxon>
        <taxon>Cytophagaceae</taxon>
        <taxon>Rudanella</taxon>
    </lineage>
</organism>
<sequence>MKRIVLAFAAAIGLFTTTSTFAQVQFGVRGGAHWGTVSKPALLDNYSPSFQLSPGPQGALFLDIPVSERVSFRPELGYSQKGLVLRESFSFDVLGVPVPLGARIALQTRNIDLPLLAKINLASAESSVQPYLIAGPAVSYAADSRVRARAEGLFRTQPFDLNVPLGGVMNRWDVSGVGGLGLAFNAGAGQFVLEGRYVHGLTRQIEVPVVQLPVRNRGVSVSLGYSFPIGQ</sequence>
<protein>
    <submittedName>
        <fullName evidence="3">Outer membrane beta-barrel protein</fullName>
    </submittedName>
</protein>
<dbReference type="EMBL" id="WELI01000002">
    <property type="protein sequence ID" value="KAB7731978.1"/>
    <property type="molecule type" value="Genomic_DNA"/>
</dbReference>